<evidence type="ECO:0000313" key="7">
    <source>
        <dbReference type="EMBL" id="TVW85446.1"/>
    </source>
</evidence>
<evidence type="ECO:0000313" key="10">
    <source>
        <dbReference type="Proteomes" id="UP000320896"/>
    </source>
</evidence>
<dbReference type="GO" id="GO:0016787">
    <property type="term" value="F:hydrolase activity"/>
    <property type="evidence" value="ECO:0007669"/>
    <property type="project" value="UniProtKB-KW"/>
</dbReference>
<evidence type="ECO:0000313" key="6">
    <source>
        <dbReference type="EMBL" id="MTV99385.1"/>
    </source>
</evidence>
<dbReference type="NCBIfam" id="TIGR02385">
    <property type="entry name" value="RelE_StbE"/>
    <property type="match status" value="1"/>
</dbReference>
<dbReference type="Gene3D" id="3.30.2310.20">
    <property type="entry name" value="RelE-like"/>
    <property type="match status" value="1"/>
</dbReference>
<reference evidence="12 13" key="5">
    <citation type="submission" date="2019-11" db="EMBL/GenBank/DDBJ databases">
        <title>Growth characteristics of pneumococcus vary with the chemical composition of the capsule and with environmental conditions.</title>
        <authorList>
            <person name="Tothpal A."/>
            <person name="Desobry K."/>
            <person name="Joshi S."/>
            <person name="Wyllie A.L."/>
            <person name="Weinberger D.M."/>
        </authorList>
    </citation>
    <scope>NUCLEOTIDE SEQUENCE [LARGE SCALE GENOMIC DNA]</scope>
    <source>
        <strain evidence="4">Pnumococcus09N</strain>
        <strain evidence="13">pnumococcus09N</strain>
        <strain evidence="5">Pnumococcus15C</strain>
        <strain evidence="14">pnumococcus15C</strain>
        <strain evidence="6">Pnumococcus19F</strain>
        <strain evidence="12">pnumococcus19F</strain>
    </source>
</reference>
<dbReference type="EMBL" id="LR216058">
    <property type="protein sequence ID" value="VFI31281.1"/>
    <property type="molecule type" value="Genomic_DNA"/>
</dbReference>
<evidence type="ECO:0000313" key="12">
    <source>
        <dbReference type="Proteomes" id="UP000437160"/>
    </source>
</evidence>
<reference evidence="9 11" key="3">
    <citation type="submission" date="2019-04" db="EMBL/GenBank/DDBJ databases">
        <authorList>
            <consortium name="Pathogen Informatics"/>
        </authorList>
    </citation>
    <scope>NUCLEOTIDE SEQUENCE [LARGE SCALE GENOMIC DNA]</scope>
    <source>
        <strain evidence="8">GPS_HK_21-sc-2296565</strain>
        <strain evidence="9 11">GPSC535</strain>
    </source>
</reference>
<dbReference type="SUPFAM" id="SSF143011">
    <property type="entry name" value="RelE-like"/>
    <property type="match status" value="1"/>
</dbReference>
<dbReference type="GeneID" id="45652512"/>
<dbReference type="Proteomes" id="UP000476212">
    <property type="component" value="Unassembled WGS sequence"/>
</dbReference>
<accession>A0A098YY21</accession>
<dbReference type="PANTHER" id="PTHR35601:SF1">
    <property type="entry name" value="TOXIN RELE"/>
    <property type="match status" value="1"/>
</dbReference>
<dbReference type="Proteomes" id="UP000320896">
    <property type="component" value="Unassembled WGS sequence"/>
</dbReference>
<dbReference type="EMBL" id="WNHU01000129">
    <property type="protein sequence ID" value="MTV44183.1"/>
    <property type="molecule type" value="Genomic_DNA"/>
</dbReference>
<reference evidence="3" key="1">
    <citation type="submission" date="2014-04" db="EMBL/GenBank/DDBJ databases">
        <authorList>
            <person name="Croucher N."/>
        </authorList>
    </citation>
    <scope>NUCLEOTIDE SEQUENCE</scope>
    <source>
        <strain evidence="3">R34-3031</strain>
    </source>
</reference>
<evidence type="ECO:0000313" key="9">
    <source>
        <dbReference type="EMBL" id="VST69549.1"/>
    </source>
</evidence>
<dbReference type="EC" id="3.1.-.-" evidence="8"/>
<evidence type="ECO:0000313" key="11">
    <source>
        <dbReference type="Proteomes" id="UP000405447"/>
    </source>
</evidence>
<keyword evidence="8" id="KW-0378">Hydrolase</keyword>
<gene>
    <name evidence="8" type="primary">relE</name>
    <name evidence="7" type="ORF">AZJ70_03980</name>
    <name evidence="6" type="ORF">GM536_09995</name>
    <name evidence="5" type="ORF">GM544_10970</name>
    <name evidence="4" type="ORF">GM545_11460</name>
    <name evidence="9" type="ORF">SAMEA3389245_01267</name>
    <name evidence="8" type="ORF">SAMEA3431391_00013</name>
</gene>
<dbReference type="AlphaFoldDB" id="A0A098YY21"/>
<reference evidence="3" key="2">
    <citation type="submission" date="2014-10" db="EMBL/GenBank/DDBJ databases">
        <title>Contrasting mechanisms driving short-term and long-term diversification of pneumococci.</title>
        <authorList>
            <person name="Croucher N.J."/>
            <person name="Coupland P.C."/>
            <person name="Stevenson A.E."/>
            <person name="Callendrello A."/>
            <person name="Bentley S.D."/>
            <person name="Hanage W.P."/>
        </authorList>
    </citation>
    <scope>NUCLEOTIDE SEQUENCE</scope>
    <source>
        <strain evidence="3">R34-3031</strain>
    </source>
</reference>
<keyword evidence="2" id="KW-1277">Toxin-antitoxin system</keyword>
<evidence type="ECO:0000313" key="3">
    <source>
        <dbReference type="EMBL" id="CDQ29808.1"/>
    </source>
</evidence>
<dbReference type="Proteomes" id="UP000437160">
    <property type="component" value="Unassembled WGS sequence"/>
</dbReference>
<dbReference type="Proteomes" id="UP000405447">
    <property type="component" value="Unassembled WGS sequence"/>
</dbReference>
<name>A0A098YY21_STREE</name>
<comment type="similarity">
    <text evidence="1">Belongs to the RelE toxin family.</text>
</comment>
<dbReference type="Pfam" id="PF05016">
    <property type="entry name" value="ParE_toxin"/>
    <property type="match status" value="1"/>
</dbReference>
<evidence type="ECO:0000313" key="4">
    <source>
        <dbReference type="EMBL" id="MTV44183.1"/>
    </source>
</evidence>
<evidence type="ECO:0000313" key="14">
    <source>
        <dbReference type="Proteomes" id="UP000476212"/>
    </source>
</evidence>
<dbReference type="PANTHER" id="PTHR35601">
    <property type="entry name" value="TOXIN RELE"/>
    <property type="match status" value="1"/>
</dbReference>
<organism evidence="7 10">
    <name type="scientific">Streptococcus pneumoniae</name>
    <dbReference type="NCBI Taxonomy" id="1313"/>
    <lineage>
        <taxon>Bacteria</taxon>
        <taxon>Bacillati</taxon>
        <taxon>Bacillota</taxon>
        <taxon>Bacilli</taxon>
        <taxon>Lactobacillales</taxon>
        <taxon>Streptococcaceae</taxon>
        <taxon>Streptococcus</taxon>
    </lineage>
</organism>
<dbReference type="InterPro" id="IPR035093">
    <property type="entry name" value="RelE/ParE_toxin_dom_sf"/>
</dbReference>
<dbReference type="EMBL" id="CABCSJ010000005">
    <property type="protein sequence ID" value="VST69549.1"/>
    <property type="molecule type" value="Genomic_DNA"/>
</dbReference>
<dbReference type="Proteomes" id="UP000290138">
    <property type="component" value="Chromosome"/>
</dbReference>
<dbReference type="EMBL" id="VMWH01000037">
    <property type="protein sequence ID" value="TVW85446.1"/>
    <property type="molecule type" value="Genomic_DNA"/>
</dbReference>
<dbReference type="EMBL" id="WNIA01000076">
    <property type="protein sequence ID" value="MTV99385.1"/>
    <property type="molecule type" value="Genomic_DNA"/>
</dbReference>
<evidence type="ECO:0000313" key="8">
    <source>
        <dbReference type="EMBL" id="VFI31281.1"/>
    </source>
</evidence>
<dbReference type="OMA" id="MAWKVEL"/>
<dbReference type="RefSeq" id="WP_000285962.1">
    <property type="nucleotide sequence ID" value="NZ_AP017971.1"/>
</dbReference>
<dbReference type="EMBL" id="LK020676">
    <property type="protein sequence ID" value="CDQ29808.1"/>
    <property type="molecule type" value="Genomic_DNA"/>
</dbReference>
<proteinExistence type="inferred from homology"/>
<dbReference type="Proteomes" id="UP000467349">
    <property type="component" value="Unassembled WGS sequence"/>
</dbReference>
<protein>
    <submittedName>
        <fullName evidence="8">Plasmid stabilisation system protein</fullName>
        <ecNumber evidence="8">3.1.-.-</ecNumber>
    </submittedName>
    <submittedName>
        <fullName evidence="3">Putative prophage protein</fullName>
    </submittedName>
    <submittedName>
        <fullName evidence="7">Type II toxin-antitoxin system RelE/ParE family toxin</fullName>
    </submittedName>
    <submittedName>
        <fullName evidence="4">Type II toxin-antitoxin system mRNA interferase toxin, RelE/StbE family</fullName>
    </submittedName>
</protein>
<reference evidence="7 10" key="4">
    <citation type="submission" date="2019-07" db="EMBL/GenBank/DDBJ databases">
        <authorList>
            <person name="Mohale T."/>
        </authorList>
    </citation>
    <scope>NUCLEOTIDE SEQUENCE [LARGE SCALE GENOMIC DNA]</scope>
    <source>
        <strain evidence="7 10">NTPn 126</strain>
    </source>
</reference>
<dbReference type="EMBL" id="WNIB01000101">
    <property type="protein sequence ID" value="MTV90957.1"/>
    <property type="molecule type" value="Genomic_DNA"/>
</dbReference>
<evidence type="ECO:0000256" key="1">
    <source>
        <dbReference type="ARBA" id="ARBA00006226"/>
    </source>
</evidence>
<sequence length="87" mass="10367">MYRLDIDKKALKQLKKLDTPTRKQILSWLAKNIENTTNPRQHGKALKANLAGYWRYRVENYRIICDIQDDKLVVLAVEIAHRRDVYK</sequence>
<dbReference type="PATRIC" id="fig|1313.5281.peg.971"/>
<evidence type="ECO:0000256" key="2">
    <source>
        <dbReference type="ARBA" id="ARBA00022649"/>
    </source>
</evidence>
<evidence type="ECO:0000313" key="13">
    <source>
        <dbReference type="Proteomes" id="UP000467349"/>
    </source>
</evidence>
<evidence type="ECO:0000313" key="5">
    <source>
        <dbReference type="EMBL" id="MTV90957.1"/>
    </source>
</evidence>
<dbReference type="InterPro" id="IPR007712">
    <property type="entry name" value="RelE/ParE_toxin"/>
</dbReference>